<evidence type="ECO:0000313" key="3">
    <source>
        <dbReference type="EMBL" id="KAK4459395.1"/>
    </source>
</evidence>
<dbReference type="EMBL" id="MU865038">
    <property type="protein sequence ID" value="KAK4459395.1"/>
    <property type="molecule type" value="Genomic_DNA"/>
</dbReference>
<comment type="caution">
    <text evidence="3">The sequence shown here is derived from an EMBL/GenBank/DDBJ whole genome shotgun (WGS) entry which is preliminary data.</text>
</comment>
<proteinExistence type="predicted"/>
<evidence type="ECO:0000259" key="2">
    <source>
        <dbReference type="Pfam" id="PF09747"/>
    </source>
</evidence>
<dbReference type="PANTHER" id="PTHR31840:SF1">
    <property type="entry name" value="COILED-COIL DOMAIN-CONTAINING PROTEIN 97"/>
    <property type="match status" value="1"/>
</dbReference>
<dbReference type="PANTHER" id="PTHR31840">
    <property type="entry name" value="COILED-COIL DOMAIN-CONTAINING PROTEIN 97"/>
    <property type="match status" value="1"/>
</dbReference>
<keyword evidence="4" id="KW-1185">Reference proteome</keyword>
<sequence>MAPHPDPSSPSSPPITTTTTTTQLSWAPSDELRTNLDLAVHPPSSSDKPQPRPPKSSAHLSRIRLQNRRREYLEQNPKYFDSADHELADPLLYDTLIRRFLTPAEREADSKTKGYARVLEGSLLRGEERLAKLRESNPAPVENGGSAEEEEEEEDEDEKMQGVETGDPGDHEQMMQKVEQGTRNREGGGGEDDEEVGTTRASRNAELLTPPKTRAEGEAQWREFLRDRFIQGKDDDFDYEGLVDGNDEFDGLERREREEKWFEDESPGWASGEDDGGMHVERELKGETGIQDF</sequence>
<evidence type="ECO:0000313" key="4">
    <source>
        <dbReference type="Proteomes" id="UP001321749"/>
    </source>
</evidence>
<feature type="compositionally biased region" description="Basic and acidic residues" evidence="1">
    <location>
        <begin position="125"/>
        <end position="135"/>
    </location>
</feature>
<dbReference type="Pfam" id="PF09747">
    <property type="entry name" value="CCD97-like_C"/>
    <property type="match status" value="1"/>
</dbReference>
<feature type="compositionally biased region" description="Acidic residues" evidence="1">
    <location>
        <begin position="147"/>
        <end position="158"/>
    </location>
</feature>
<dbReference type="InterPro" id="IPR040233">
    <property type="entry name" value="CCD97-like_C"/>
</dbReference>
<feature type="region of interest" description="Disordered" evidence="1">
    <location>
        <begin position="122"/>
        <end position="216"/>
    </location>
</feature>
<dbReference type="InterPro" id="IPR018613">
    <property type="entry name" value="Ccdc97-like"/>
</dbReference>
<accession>A0AAV9HHV0</accession>
<evidence type="ECO:0000256" key="1">
    <source>
        <dbReference type="SAM" id="MobiDB-lite"/>
    </source>
</evidence>
<gene>
    <name evidence="3" type="ORF">QBC42DRAFT_9726</name>
</gene>
<dbReference type="AlphaFoldDB" id="A0AAV9HHV0"/>
<feature type="compositionally biased region" description="Pro residues" evidence="1">
    <location>
        <begin position="1"/>
        <end position="13"/>
    </location>
</feature>
<feature type="domain" description="CCD97-like C-terminal" evidence="2">
    <location>
        <begin position="67"/>
        <end position="265"/>
    </location>
</feature>
<feature type="region of interest" description="Disordered" evidence="1">
    <location>
        <begin position="254"/>
        <end position="278"/>
    </location>
</feature>
<feature type="compositionally biased region" description="Low complexity" evidence="1">
    <location>
        <begin position="14"/>
        <end position="29"/>
    </location>
</feature>
<reference evidence="3" key="2">
    <citation type="submission" date="2023-06" db="EMBL/GenBank/DDBJ databases">
        <authorList>
            <consortium name="Lawrence Berkeley National Laboratory"/>
            <person name="Mondo S.J."/>
            <person name="Hensen N."/>
            <person name="Bonometti L."/>
            <person name="Westerberg I."/>
            <person name="Brannstrom I.O."/>
            <person name="Guillou S."/>
            <person name="Cros-Aarteil S."/>
            <person name="Calhoun S."/>
            <person name="Haridas S."/>
            <person name="Kuo A."/>
            <person name="Pangilinan J."/>
            <person name="Riley R."/>
            <person name="Labutti K."/>
            <person name="Andreopoulos B."/>
            <person name="Lipzen A."/>
            <person name="Chen C."/>
            <person name="Yanf M."/>
            <person name="Daum C."/>
            <person name="Ng V."/>
            <person name="Clum A."/>
            <person name="Steindorff A."/>
            <person name="Ohm R."/>
            <person name="Martin F."/>
            <person name="Silar P."/>
            <person name="Natvig D."/>
            <person name="Lalanne C."/>
            <person name="Gautier V."/>
            <person name="Ament-Velasquez S.L."/>
            <person name="Kruys A."/>
            <person name="Hutchinson M.I."/>
            <person name="Powell A.J."/>
            <person name="Barry K."/>
            <person name="Miller A.N."/>
            <person name="Grigoriev I.V."/>
            <person name="Debuchy R."/>
            <person name="Gladieux P."/>
            <person name="Thoren M.H."/>
            <person name="Johannesson H."/>
        </authorList>
    </citation>
    <scope>NUCLEOTIDE SEQUENCE</scope>
    <source>
        <strain evidence="3">PSN324</strain>
    </source>
</reference>
<reference evidence="3" key="1">
    <citation type="journal article" date="2023" name="Mol. Phylogenet. Evol.">
        <title>Genome-scale phylogeny and comparative genomics of the fungal order Sordariales.</title>
        <authorList>
            <person name="Hensen N."/>
            <person name="Bonometti L."/>
            <person name="Westerberg I."/>
            <person name="Brannstrom I.O."/>
            <person name="Guillou S."/>
            <person name="Cros-Aarteil S."/>
            <person name="Calhoun S."/>
            <person name="Haridas S."/>
            <person name="Kuo A."/>
            <person name="Mondo S."/>
            <person name="Pangilinan J."/>
            <person name="Riley R."/>
            <person name="LaButti K."/>
            <person name="Andreopoulos B."/>
            <person name="Lipzen A."/>
            <person name="Chen C."/>
            <person name="Yan M."/>
            <person name="Daum C."/>
            <person name="Ng V."/>
            <person name="Clum A."/>
            <person name="Steindorff A."/>
            <person name="Ohm R.A."/>
            <person name="Martin F."/>
            <person name="Silar P."/>
            <person name="Natvig D.O."/>
            <person name="Lalanne C."/>
            <person name="Gautier V."/>
            <person name="Ament-Velasquez S.L."/>
            <person name="Kruys A."/>
            <person name="Hutchinson M.I."/>
            <person name="Powell A.J."/>
            <person name="Barry K."/>
            <person name="Miller A.N."/>
            <person name="Grigoriev I.V."/>
            <person name="Debuchy R."/>
            <person name="Gladieux P."/>
            <person name="Hiltunen Thoren M."/>
            <person name="Johannesson H."/>
        </authorList>
    </citation>
    <scope>NUCLEOTIDE SEQUENCE</scope>
    <source>
        <strain evidence="3">PSN324</strain>
    </source>
</reference>
<organism evidence="3 4">
    <name type="scientific">Cladorrhinum samala</name>
    <dbReference type="NCBI Taxonomy" id="585594"/>
    <lineage>
        <taxon>Eukaryota</taxon>
        <taxon>Fungi</taxon>
        <taxon>Dikarya</taxon>
        <taxon>Ascomycota</taxon>
        <taxon>Pezizomycotina</taxon>
        <taxon>Sordariomycetes</taxon>
        <taxon>Sordariomycetidae</taxon>
        <taxon>Sordariales</taxon>
        <taxon>Podosporaceae</taxon>
        <taxon>Cladorrhinum</taxon>
    </lineage>
</organism>
<feature type="compositionally biased region" description="Basic and acidic residues" evidence="1">
    <location>
        <begin position="168"/>
        <end position="188"/>
    </location>
</feature>
<protein>
    <submittedName>
        <fullName evidence="3">Coiled-coil domain-containing protein</fullName>
    </submittedName>
</protein>
<dbReference type="Proteomes" id="UP001321749">
    <property type="component" value="Unassembled WGS sequence"/>
</dbReference>
<feature type="region of interest" description="Disordered" evidence="1">
    <location>
        <begin position="1"/>
        <end position="62"/>
    </location>
</feature>
<name>A0AAV9HHV0_9PEZI</name>